<dbReference type="EC" id="2.7.7.6" evidence="7 9"/>
<dbReference type="InterPro" id="IPR037034">
    <property type="entry name" value="RNA_pol_Rpb2_2_sf"/>
</dbReference>
<comment type="catalytic activity">
    <reaction evidence="6 7 9">
        <text>RNA(n) + a ribonucleoside 5'-triphosphate = RNA(n+1) + diphosphate</text>
        <dbReference type="Rhea" id="RHEA:21248"/>
        <dbReference type="Rhea" id="RHEA-COMP:14527"/>
        <dbReference type="Rhea" id="RHEA-COMP:17342"/>
        <dbReference type="ChEBI" id="CHEBI:33019"/>
        <dbReference type="ChEBI" id="CHEBI:61557"/>
        <dbReference type="ChEBI" id="CHEBI:140395"/>
        <dbReference type="EC" id="2.7.7.6"/>
    </reaction>
</comment>
<evidence type="ECO:0000259" key="10">
    <source>
        <dbReference type="Pfam" id="PF00562"/>
    </source>
</evidence>
<dbReference type="InterPro" id="IPR015712">
    <property type="entry name" value="DNA-dir_RNA_pol_su2"/>
</dbReference>
<dbReference type="Gene3D" id="3.90.1110.10">
    <property type="entry name" value="RNA polymerase Rpb2, domain 2"/>
    <property type="match status" value="1"/>
</dbReference>
<dbReference type="Pfam" id="PF04560">
    <property type="entry name" value="RNA_pol_Rpb2_7"/>
    <property type="match status" value="1"/>
</dbReference>
<dbReference type="InterPro" id="IPR007645">
    <property type="entry name" value="RNA_pol_Rpb2_3"/>
</dbReference>
<evidence type="ECO:0000256" key="6">
    <source>
        <dbReference type="ARBA" id="ARBA00048552"/>
    </source>
</evidence>
<dbReference type="GO" id="GO:0003899">
    <property type="term" value="F:DNA-directed RNA polymerase activity"/>
    <property type="evidence" value="ECO:0007669"/>
    <property type="project" value="UniProtKB-UniRule"/>
</dbReference>
<dbReference type="InterPro" id="IPR037033">
    <property type="entry name" value="DNA-dir_RNAP_su2_hyb_sf"/>
</dbReference>
<reference evidence="14" key="1">
    <citation type="journal article" date="2019" name="Genome Biol. Evol.">
        <title>Plastid Genomes and Proteins Illuminate the Evolution of Eustigmatophyte Algae and Their Bacterial Endosymbionts.</title>
        <authorList>
            <person name="Sevcikova T."/>
            <person name="Yurchenko T."/>
            <person name="Fawley K.P."/>
            <person name="Amaral R."/>
            <person name="Strnad H."/>
            <person name="Santos L.M."/>
            <person name="Fawley M.W."/>
            <person name="Elias M."/>
        </authorList>
    </citation>
    <scope>NUCLEOTIDE SEQUENCE</scope>
</reference>
<dbReference type="Gene3D" id="3.90.1800.10">
    <property type="entry name" value="RNA polymerase alpha subunit dimerisation domain"/>
    <property type="match status" value="1"/>
</dbReference>
<dbReference type="AlphaFoldDB" id="A0A3R5T8F8"/>
<dbReference type="InterPro" id="IPR010243">
    <property type="entry name" value="RNA_pol_bsu_bac"/>
</dbReference>
<evidence type="ECO:0000259" key="12">
    <source>
        <dbReference type="Pfam" id="PF04561"/>
    </source>
</evidence>
<keyword evidence="14" id="KW-0934">Plastid</keyword>
<dbReference type="InterPro" id="IPR007121">
    <property type="entry name" value="RNA_pol_bsu_CS"/>
</dbReference>
<feature type="domain" description="DNA-directed RNA polymerase subunit 2 hybrid-binding" evidence="10">
    <location>
        <begin position="557"/>
        <end position="954"/>
    </location>
</feature>
<dbReference type="Gene3D" id="2.40.270.10">
    <property type="entry name" value="DNA-directed RNA polymerase, subunit 2, domain 6"/>
    <property type="match status" value="2"/>
</dbReference>
<dbReference type="GO" id="GO:0032549">
    <property type="term" value="F:ribonucleoside binding"/>
    <property type="evidence" value="ECO:0007669"/>
    <property type="project" value="InterPro"/>
</dbReference>
<keyword evidence="4 7" id="KW-0548">Nucleotidyltransferase</keyword>
<dbReference type="PANTHER" id="PTHR20856">
    <property type="entry name" value="DNA-DIRECTED RNA POLYMERASE I SUBUNIT 2"/>
    <property type="match status" value="1"/>
</dbReference>
<feature type="domain" description="RNA polymerase Rpb2" evidence="12">
    <location>
        <begin position="125"/>
        <end position="293"/>
    </location>
</feature>
<evidence type="ECO:0000256" key="9">
    <source>
        <dbReference type="RuleBase" id="RU363031"/>
    </source>
</evidence>
<dbReference type="RefSeq" id="YP_009550499.1">
    <property type="nucleotide sequence ID" value="NC_040295.1"/>
</dbReference>
<dbReference type="SUPFAM" id="SSF64484">
    <property type="entry name" value="beta and beta-prime subunits of DNA dependent RNA-polymerase"/>
    <property type="match status" value="1"/>
</dbReference>
<geneLocation type="plastid" evidence="14"/>
<evidence type="ECO:0000256" key="3">
    <source>
        <dbReference type="ARBA" id="ARBA00022679"/>
    </source>
</evidence>
<evidence type="ECO:0000256" key="7">
    <source>
        <dbReference type="HAMAP-Rule" id="MF_01321"/>
    </source>
</evidence>
<evidence type="ECO:0000256" key="2">
    <source>
        <dbReference type="ARBA" id="ARBA00022478"/>
    </source>
</evidence>
<dbReference type="GO" id="GO:0003677">
    <property type="term" value="F:DNA binding"/>
    <property type="evidence" value="ECO:0007669"/>
    <property type="project" value="UniProtKB-UniRule"/>
</dbReference>
<evidence type="ECO:0000259" key="13">
    <source>
        <dbReference type="Pfam" id="PF04565"/>
    </source>
</evidence>
<dbReference type="GO" id="GO:0006351">
    <property type="term" value="P:DNA-templated transcription"/>
    <property type="evidence" value="ECO:0007669"/>
    <property type="project" value="UniProtKB-UniRule"/>
</dbReference>
<dbReference type="CDD" id="cd00653">
    <property type="entry name" value="RNA_pol_B_RPB2"/>
    <property type="match status" value="1"/>
</dbReference>
<comment type="function">
    <text evidence="7 9">DNA-dependent RNA polymerase catalyzes the transcription of DNA into RNA using the four ribonucleoside triphosphates as substrates.</text>
</comment>
<comment type="subunit">
    <text evidence="9">In plastids the minimal PEP RNA polymerase catalytic core is composed of four subunits: alpha, beta, beta', and beta''. When a (nuclear-encoded) sigma factor is associated with the core the holoenzyme is formed, which can initiate transcription.</text>
</comment>
<keyword evidence="3 7" id="KW-0808">Transferase</keyword>
<dbReference type="EMBL" id="MK281453">
    <property type="protein sequence ID" value="QAA11431.1"/>
    <property type="molecule type" value="Genomic_DNA"/>
</dbReference>
<dbReference type="Pfam" id="PF04561">
    <property type="entry name" value="RNA_pol_Rpb2_2"/>
    <property type="match status" value="1"/>
</dbReference>
<evidence type="ECO:0000313" key="14">
    <source>
        <dbReference type="EMBL" id="QAA11431.1"/>
    </source>
</evidence>
<evidence type="ECO:0000256" key="8">
    <source>
        <dbReference type="RuleBase" id="RU000434"/>
    </source>
</evidence>
<accession>A0A3R5T8F8</accession>
<evidence type="ECO:0000256" key="5">
    <source>
        <dbReference type="ARBA" id="ARBA00023163"/>
    </source>
</evidence>
<dbReference type="Pfam" id="PF00562">
    <property type="entry name" value="RNA_pol_Rpb2_6"/>
    <property type="match status" value="1"/>
</dbReference>
<dbReference type="Pfam" id="PF04565">
    <property type="entry name" value="RNA_pol_Rpb2_3"/>
    <property type="match status" value="1"/>
</dbReference>
<dbReference type="InterPro" id="IPR042107">
    <property type="entry name" value="DNA-dir_RNA_pol_bsu_ext_1_sf"/>
</dbReference>
<dbReference type="Gene3D" id="2.30.150.10">
    <property type="entry name" value="DNA-directed RNA polymerase, beta subunit, external 1 domain"/>
    <property type="match status" value="1"/>
</dbReference>
<name>A0A3R5T8F8_9STRA</name>
<dbReference type="InterPro" id="IPR007641">
    <property type="entry name" value="RNA_pol_Rpb2_7"/>
</dbReference>
<keyword evidence="2 7" id="KW-0240">DNA-directed RNA polymerase</keyword>
<dbReference type="Gene3D" id="2.40.50.150">
    <property type="match status" value="1"/>
</dbReference>
<organism evidence="14">
    <name type="scientific">Eustigmatophyceae sp. Bat 8/9-7w</name>
    <dbReference type="NCBI Taxonomy" id="2506144"/>
    <lineage>
        <taxon>Eukaryota</taxon>
        <taxon>Sar</taxon>
        <taxon>Stramenopiles</taxon>
        <taxon>Ochrophyta</taxon>
        <taxon>Eustigmatophyceae</taxon>
    </lineage>
</organism>
<dbReference type="InterPro" id="IPR007120">
    <property type="entry name" value="DNA-dir_RNAP_su2_dom"/>
</dbReference>
<dbReference type="GeneID" id="38947490"/>
<proteinExistence type="inferred from homology"/>
<feature type="domain" description="RNA polymerase Rpb2" evidence="13">
    <location>
        <begin position="353"/>
        <end position="421"/>
    </location>
</feature>
<dbReference type="NCBIfam" id="NF001616">
    <property type="entry name" value="PRK00405.1"/>
    <property type="match status" value="1"/>
</dbReference>
<evidence type="ECO:0000259" key="11">
    <source>
        <dbReference type="Pfam" id="PF04560"/>
    </source>
</evidence>
<keyword evidence="5 7" id="KW-0804">Transcription</keyword>
<dbReference type="PROSITE" id="PS01166">
    <property type="entry name" value="RNA_POL_BETA"/>
    <property type="match status" value="1"/>
</dbReference>
<feature type="domain" description="RNA polymerase Rpb2" evidence="11">
    <location>
        <begin position="956"/>
        <end position="1029"/>
    </location>
</feature>
<dbReference type="Gene3D" id="3.90.1100.10">
    <property type="match status" value="1"/>
</dbReference>
<sequence>MDHLFLNFIPDLMEIQKTSFCWFLRSGLIENLDKLSWLANSVENYEIRFFSNEFYFEYPISDILDCRLKQRTYNIRLVIPVEIEDKKLDLTHFEELCLCELPLMTPRATFIINGCERTIVGQLVRSPGVYYQLEYRNNKIFKMEATVLANQGSWVYFEMDEENRLWIKTDRIDRIPFPIILSSYSDQQNLIQQLDYHLYFEYLLNFPELYPLDLEDFEEAWSNLSEEIFDETKYNLGKVGRQRLNNRLHLHLPLNTLTLTIRDLIEIPNYMLELRFSFAQSDDIDSLQNRRIRFIGELLQTQISQAISRFSLSLAEKLDFTTTFDLTTITELIYPLPLQSTIDEFFATNPLSQYLDQINPLAELAHKRRVTVLGQGGISNEKTSLAIRDIHPSYYGRLCPIDTPEGENAGLVASLATYTKVNSQGFLESPFFVLKKGQIIDLNYLNAEKENDQLIAMGECRINSLGRLMAKKTGTKLNEEFEISETDYLNFLAFSPLQIFSPAIGLIPFLEHDDANRTLMGAHMQRQAVPLLRPQKPIVGTGIEFQLAIESGFLVIAYANGRVSSVSSNKIEIQDKFGKVIIYSLEKYITSNQDTSLSHKPIVWMGENIDKGQVIADGPATDEGELSLGKNVHVAYMPWAGYNYEDAIVVSERLVYENIFTSIHLEKFDCIVEDGDPNSEIVTRDLTGVHPHTIRYLDENGLIYKGAYVQPGDILVGKLTPRKGVDEPYNRLLAAIFGTNALMKEASLRVPLGITGRVMDVKVLTPNLISDLPANTLYLIEIFLAHVRKLQVGDKMSGRHGNKGVVSIIAPRSDLPFLADGTIIDVILNPLGVPSRMNVGQLFECLLGFAGDKSNSRYKVFPFDEMYQKEASRLLVYNQLYHSVKRPDVWAKDPTAIGKMLLWDGKTGERFENLITVGKPYLLKLIHLVDDKIHARAIGPYSVITQQPLGGRAREGGQRFGEMEVWALEAYGSAHELQELLTLKSDDTKGRMATYSSILWGEKIPKPGVPEAFRVLLRELQALAIDIQTLRFYPTRPRIEPSIKLIKI</sequence>
<comment type="similarity">
    <text evidence="1 7 8">Belongs to the RNA polymerase beta chain family.</text>
</comment>
<comment type="subunit">
    <text evidence="7">The RNAP catalytic core consists of 2 alpha, 1 beta, 1 beta' and 1 omega subunit. When a sigma factor is associated with the core the holoenzyme is formed, which can initiate transcription.</text>
</comment>
<protein>
    <recommendedName>
        <fullName evidence="7 9">DNA-directed RNA polymerase subunit beta</fullName>
        <shortName evidence="7">RNAP subunit beta</shortName>
        <ecNumber evidence="7 9">2.7.7.6</ecNumber>
    </recommendedName>
    <alternativeName>
        <fullName evidence="7">RNA polymerase subunit beta</fullName>
    </alternativeName>
    <alternativeName>
        <fullName evidence="7">Transcriptase subunit beta</fullName>
    </alternativeName>
</protein>
<evidence type="ECO:0000256" key="4">
    <source>
        <dbReference type="ARBA" id="ARBA00022695"/>
    </source>
</evidence>
<dbReference type="InterPro" id="IPR014724">
    <property type="entry name" value="RNA_pol_RPB2_OB-fold"/>
</dbReference>
<dbReference type="HAMAP" id="MF_01321">
    <property type="entry name" value="RNApol_bact_RpoB"/>
    <property type="match status" value="1"/>
</dbReference>
<evidence type="ECO:0000256" key="1">
    <source>
        <dbReference type="ARBA" id="ARBA00006835"/>
    </source>
</evidence>
<gene>
    <name evidence="7 14" type="primary">rpoB</name>
</gene>
<dbReference type="GO" id="GO:0000428">
    <property type="term" value="C:DNA-directed RNA polymerase complex"/>
    <property type="evidence" value="ECO:0007669"/>
    <property type="project" value="UniProtKB-KW"/>
</dbReference>
<dbReference type="Gene3D" id="2.40.50.100">
    <property type="match status" value="1"/>
</dbReference>
<dbReference type="InterPro" id="IPR007642">
    <property type="entry name" value="RNA_pol_Rpb2_2"/>
</dbReference>